<dbReference type="OrthoDB" id="2435493at2759"/>
<dbReference type="AlphaFoldDB" id="A0A9N9P7L4"/>
<keyword evidence="2" id="KW-1185">Reference proteome</keyword>
<proteinExistence type="predicted"/>
<evidence type="ECO:0000313" key="2">
    <source>
        <dbReference type="Proteomes" id="UP000789405"/>
    </source>
</evidence>
<organism evidence="1 2">
    <name type="scientific">Dentiscutata erythropus</name>
    <dbReference type="NCBI Taxonomy" id="1348616"/>
    <lineage>
        <taxon>Eukaryota</taxon>
        <taxon>Fungi</taxon>
        <taxon>Fungi incertae sedis</taxon>
        <taxon>Mucoromycota</taxon>
        <taxon>Glomeromycotina</taxon>
        <taxon>Glomeromycetes</taxon>
        <taxon>Diversisporales</taxon>
        <taxon>Gigasporaceae</taxon>
        <taxon>Dentiscutata</taxon>
    </lineage>
</organism>
<dbReference type="EMBL" id="CAJVPY010029508">
    <property type="protein sequence ID" value="CAG8794267.1"/>
    <property type="molecule type" value="Genomic_DNA"/>
</dbReference>
<reference evidence="1" key="1">
    <citation type="submission" date="2021-06" db="EMBL/GenBank/DDBJ databases">
        <authorList>
            <person name="Kallberg Y."/>
            <person name="Tangrot J."/>
            <person name="Rosling A."/>
        </authorList>
    </citation>
    <scope>NUCLEOTIDE SEQUENCE</scope>
    <source>
        <strain evidence="1">MA453B</strain>
    </source>
</reference>
<feature type="non-terminal residue" evidence="1">
    <location>
        <position position="78"/>
    </location>
</feature>
<comment type="caution">
    <text evidence="1">The sequence shown here is derived from an EMBL/GenBank/DDBJ whole genome shotgun (WGS) entry which is preliminary data.</text>
</comment>
<evidence type="ECO:0000313" key="1">
    <source>
        <dbReference type="EMBL" id="CAG8794267.1"/>
    </source>
</evidence>
<protein>
    <submittedName>
        <fullName evidence="1">1705_t:CDS:1</fullName>
    </submittedName>
</protein>
<dbReference type="Proteomes" id="UP000789405">
    <property type="component" value="Unassembled WGS sequence"/>
</dbReference>
<gene>
    <name evidence="1" type="ORF">DERYTH_LOCUS22033</name>
</gene>
<name>A0A9N9P7L4_9GLOM</name>
<accession>A0A9N9P7L4</accession>
<sequence length="78" mass="8797">MTSRTGKKNFKKAVSEETPIEIILINKISDHISDEISRLKYDTTLSSTFCVKLNEATLNTISTDVRVIAKLIVDKIEK</sequence>